<organism evidence="1 2">
    <name type="scientific">Rotaria magnacalcarata</name>
    <dbReference type="NCBI Taxonomy" id="392030"/>
    <lineage>
        <taxon>Eukaryota</taxon>
        <taxon>Metazoa</taxon>
        <taxon>Spiralia</taxon>
        <taxon>Gnathifera</taxon>
        <taxon>Rotifera</taxon>
        <taxon>Eurotatoria</taxon>
        <taxon>Bdelloidea</taxon>
        <taxon>Philodinida</taxon>
        <taxon>Philodinidae</taxon>
        <taxon>Rotaria</taxon>
    </lineage>
</organism>
<gene>
    <name evidence="1" type="ORF">BYL167_LOCUS58747</name>
</gene>
<reference evidence="1" key="1">
    <citation type="submission" date="2021-02" db="EMBL/GenBank/DDBJ databases">
        <authorList>
            <person name="Nowell W R."/>
        </authorList>
    </citation>
    <scope>NUCLEOTIDE SEQUENCE</scope>
</reference>
<evidence type="ECO:0000313" key="2">
    <source>
        <dbReference type="Proteomes" id="UP000681967"/>
    </source>
</evidence>
<proteinExistence type="predicted"/>
<comment type="caution">
    <text evidence="1">The sequence shown here is derived from an EMBL/GenBank/DDBJ whole genome shotgun (WGS) entry which is preliminary data.</text>
</comment>
<name>A0A8S3E3F0_9BILA</name>
<evidence type="ECO:0000313" key="1">
    <source>
        <dbReference type="EMBL" id="CAF5056532.1"/>
    </source>
</evidence>
<feature type="non-terminal residue" evidence="1">
    <location>
        <position position="1"/>
    </location>
</feature>
<dbReference type="EMBL" id="CAJOBH010227315">
    <property type="protein sequence ID" value="CAF5056532.1"/>
    <property type="molecule type" value="Genomic_DNA"/>
</dbReference>
<sequence length="85" mass="9683">NRQTPPVSTETIVPIVSVPVADLSHELFTHKSRIQEQEQIIISLRRDLAGMTARLSDVQGELSEKQKRALEKSEFTIRDQTKELN</sequence>
<feature type="non-terminal residue" evidence="1">
    <location>
        <position position="85"/>
    </location>
</feature>
<dbReference type="AlphaFoldDB" id="A0A8S3E3F0"/>
<accession>A0A8S3E3F0</accession>
<dbReference type="Proteomes" id="UP000681967">
    <property type="component" value="Unassembled WGS sequence"/>
</dbReference>
<protein>
    <submittedName>
        <fullName evidence="1">Uncharacterized protein</fullName>
    </submittedName>
</protein>